<dbReference type="AlphaFoldDB" id="A0A8J3TER3"/>
<dbReference type="GO" id="GO:0005886">
    <property type="term" value="C:plasma membrane"/>
    <property type="evidence" value="ECO:0007669"/>
    <property type="project" value="TreeGrafter"/>
</dbReference>
<dbReference type="InterPro" id="IPR009721">
    <property type="entry name" value="O-acyltransferase_WSD1_C"/>
</dbReference>
<reference evidence="2" key="1">
    <citation type="submission" date="2021-01" db="EMBL/GenBank/DDBJ databases">
        <title>Whole genome shotgun sequence of Planobispora takensis NBRC 109077.</title>
        <authorList>
            <person name="Komaki H."/>
            <person name="Tamura T."/>
        </authorList>
    </citation>
    <scope>NUCLEOTIDE SEQUENCE</scope>
    <source>
        <strain evidence="2">NBRC 109077</strain>
    </source>
</reference>
<evidence type="ECO:0000313" key="3">
    <source>
        <dbReference type="Proteomes" id="UP000634476"/>
    </source>
</evidence>
<dbReference type="GO" id="GO:0071731">
    <property type="term" value="P:response to nitric oxide"/>
    <property type="evidence" value="ECO:0007669"/>
    <property type="project" value="TreeGrafter"/>
</dbReference>
<dbReference type="InterPro" id="IPR045034">
    <property type="entry name" value="O-acyltransferase_WSD1-like"/>
</dbReference>
<proteinExistence type="predicted"/>
<protein>
    <recommendedName>
        <fullName evidence="1">O-acyltransferase WSD1 C-terminal domain-containing protein</fullName>
    </recommendedName>
</protein>
<keyword evidence="3" id="KW-1185">Reference proteome</keyword>
<comment type="caution">
    <text evidence="2">The sequence shown here is derived from an EMBL/GenBank/DDBJ whole genome shotgun (WGS) entry which is preliminary data.</text>
</comment>
<evidence type="ECO:0000313" key="2">
    <source>
        <dbReference type="EMBL" id="GII06004.1"/>
    </source>
</evidence>
<organism evidence="2 3">
    <name type="scientific">Planobispora takensis</name>
    <dbReference type="NCBI Taxonomy" id="1367882"/>
    <lineage>
        <taxon>Bacteria</taxon>
        <taxon>Bacillati</taxon>
        <taxon>Actinomycetota</taxon>
        <taxon>Actinomycetes</taxon>
        <taxon>Streptosporangiales</taxon>
        <taxon>Streptosporangiaceae</taxon>
        <taxon>Planobispora</taxon>
    </lineage>
</organism>
<feature type="domain" description="O-acyltransferase WSD1 C-terminal" evidence="1">
    <location>
        <begin position="40"/>
        <end position="189"/>
    </location>
</feature>
<dbReference type="GO" id="GO:0008374">
    <property type="term" value="F:O-acyltransferase activity"/>
    <property type="evidence" value="ECO:0007669"/>
    <property type="project" value="InterPro"/>
</dbReference>
<dbReference type="RefSeq" id="WP_203880204.1">
    <property type="nucleotide sequence ID" value="NZ_BOOK01000089.1"/>
</dbReference>
<dbReference type="Proteomes" id="UP000634476">
    <property type="component" value="Unassembled WGS sequence"/>
</dbReference>
<sequence length="216" mass="22730">MTLASGALRRWLVVHDALPAEPLIAGVPFSLRGPDGAEHGNQVTIMTVPLPTHVAEAGRRLEEVHASMKRLKTHADPVPASWLREFTESLPAALTGLADRAAFALLGQAAPPMNLIVSNVPGPQVPLFVTGARLLAHYPVSVVTGVSGGLNITVFSYDGRLDIGIVACRDMVPDVWAIAGYLKEALEELMALLDPAGSPVPARPTTWPVPPGSPPA</sequence>
<accession>A0A8J3TER3</accession>
<dbReference type="GO" id="GO:0051701">
    <property type="term" value="P:biological process involved in interaction with host"/>
    <property type="evidence" value="ECO:0007669"/>
    <property type="project" value="TreeGrafter"/>
</dbReference>
<dbReference type="GO" id="GO:0019432">
    <property type="term" value="P:triglyceride biosynthetic process"/>
    <property type="evidence" value="ECO:0007669"/>
    <property type="project" value="TreeGrafter"/>
</dbReference>
<dbReference type="PANTHER" id="PTHR31650">
    <property type="entry name" value="O-ACYLTRANSFERASE (WSD1-LIKE) FAMILY PROTEIN"/>
    <property type="match status" value="1"/>
</dbReference>
<gene>
    <name evidence="2" type="ORF">Pta02_80120</name>
</gene>
<dbReference type="PANTHER" id="PTHR31650:SF1">
    <property type="entry name" value="WAX ESTER SYNTHASE_DIACYLGLYCEROL ACYLTRANSFERASE 4-RELATED"/>
    <property type="match status" value="1"/>
</dbReference>
<dbReference type="EMBL" id="BOOK01000089">
    <property type="protein sequence ID" value="GII06004.1"/>
    <property type="molecule type" value="Genomic_DNA"/>
</dbReference>
<dbReference type="GO" id="GO:0001666">
    <property type="term" value="P:response to hypoxia"/>
    <property type="evidence" value="ECO:0007669"/>
    <property type="project" value="TreeGrafter"/>
</dbReference>
<name>A0A8J3TER3_9ACTN</name>
<dbReference type="Pfam" id="PF06974">
    <property type="entry name" value="WS_DGAT_C"/>
    <property type="match status" value="1"/>
</dbReference>
<evidence type="ECO:0000259" key="1">
    <source>
        <dbReference type="Pfam" id="PF06974"/>
    </source>
</evidence>